<dbReference type="GeneID" id="110196726"/>
<dbReference type="GO" id="GO:0016301">
    <property type="term" value="F:kinase activity"/>
    <property type="evidence" value="ECO:0007669"/>
    <property type="project" value="UniProtKB-KW"/>
</dbReference>
<name>A0A6P5IUF2_PHACI</name>
<feature type="region of interest" description="Disordered" evidence="1">
    <location>
        <begin position="236"/>
        <end position="297"/>
    </location>
</feature>
<keyword evidence="3" id="KW-0808">Transferase</keyword>
<dbReference type="AlphaFoldDB" id="A0A6P5IUF2"/>
<dbReference type="Proteomes" id="UP000515140">
    <property type="component" value="Unplaced"/>
</dbReference>
<accession>A0A6P5IUF2</accession>
<protein>
    <submittedName>
        <fullName evidence="3">Myosin light chain kinase family member 4 isoform X1</fullName>
    </submittedName>
</protein>
<gene>
    <name evidence="3" type="primary">MYLK4</name>
</gene>
<evidence type="ECO:0000256" key="1">
    <source>
        <dbReference type="SAM" id="MobiDB-lite"/>
    </source>
</evidence>
<dbReference type="CTD" id="340156"/>
<keyword evidence="3" id="KW-0418">Kinase</keyword>
<feature type="compositionally biased region" description="Basic and acidic residues" evidence="1">
    <location>
        <begin position="236"/>
        <end position="245"/>
    </location>
</feature>
<organism evidence="2 3">
    <name type="scientific">Phascolarctos cinereus</name>
    <name type="common">Koala</name>
    <dbReference type="NCBI Taxonomy" id="38626"/>
    <lineage>
        <taxon>Eukaryota</taxon>
        <taxon>Metazoa</taxon>
        <taxon>Chordata</taxon>
        <taxon>Craniata</taxon>
        <taxon>Vertebrata</taxon>
        <taxon>Euteleostomi</taxon>
        <taxon>Mammalia</taxon>
        <taxon>Metatheria</taxon>
        <taxon>Diprotodontia</taxon>
        <taxon>Phascolarctidae</taxon>
        <taxon>Phascolarctos</taxon>
    </lineage>
</organism>
<keyword evidence="2" id="KW-1185">Reference proteome</keyword>
<evidence type="ECO:0000313" key="2">
    <source>
        <dbReference type="Proteomes" id="UP000515140"/>
    </source>
</evidence>
<sequence length="365" mass="40870">MIYKSETKRDENHTPDSNLIRLTSKMLKMKRLEGINTHYNSNLLEKMAYFQCVEKPETVQCFLKENTNELDSGAEENEAKETVWHHLSLKEACVTKNRTLDPTERSAQKNQACSDKEKIHKLNKENAEKACTSLIQKSSPTGRFQSKVEDFTSREECREDTIEKEASKMGRQEEVTIRGDNQDIVEKLKALGDVKGSQDSLVCKREKNVLHAKGDTNEQETWKEGSTSAINETVERFNDNEKDNSSARTQGGPSTSPHSQNAELAALADHSSKRRVNDGSLLIDGKKKSRVDAEGTADKCKAKEPTKIKQSLGSLLGKLQESPRIKNGPLAKLTAKGKELEIPFDDVLLPLPHLITGLSQPDRQP</sequence>
<feature type="compositionally biased region" description="Basic and acidic residues" evidence="1">
    <location>
        <begin position="284"/>
        <end position="297"/>
    </location>
</feature>
<dbReference type="KEGG" id="pcw:110196726"/>
<dbReference type="RefSeq" id="XP_020825742.1">
    <property type="nucleotide sequence ID" value="XM_020970083.1"/>
</dbReference>
<evidence type="ECO:0000313" key="3">
    <source>
        <dbReference type="RefSeq" id="XP_020825742.1"/>
    </source>
</evidence>
<feature type="compositionally biased region" description="Polar residues" evidence="1">
    <location>
        <begin position="246"/>
        <end position="262"/>
    </location>
</feature>
<proteinExistence type="predicted"/>
<reference evidence="3" key="1">
    <citation type="submission" date="2025-08" db="UniProtKB">
        <authorList>
            <consortium name="RefSeq"/>
        </authorList>
    </citation>
    <scope>IDENTIFICATION</scope>
    <source>
        <tissue evidence="3">Spleen</tissue>
    </source>
</reference>